<protein>
    <submittedName>
        <fullName evidence="1">Uncharacterized protein</fullName>
    </submittedName>
</protein>
<dbReference type="EMBL" id="VMRJ01000008">
    <property type="protein sequence ID" value="TVT36918.1"/>
    <property type="molecule type" value="Genomic_DNA"/>
</dbReference>
<gene>
    <name evidence="1" type="ORF">FNT36_23905</name>
</gene>
<dbReference type="AlphaFoldDB" id="A0A558BK87"/>
<sequence>MHAEGLDTGRIFHGRKLTSAAQPAGITYLSKTKLFTTLLPQLRNAALLPTAPTMPALPLGERFHQLRTTLAAEAYDPKAWPRARVAREAGVSGAALAQLEDTGRSTAANLAALLRFYQDQGFNLAWVLAPDNEGIPLHAFRDIFEDEAQREAGYQLNRVHRLLQPAAAALDAGQPPTPEVLRPLLEQVQQGIHQALVHLLPPIRLVLSAADLREYQRRLPPVRAAAAGWRSAAVHVVPYHYYEAGESLPRCGIPAYYLTYDPGLELVSDSLKCPYCRVQVSESREYSSLASAAVRNEQGLF</sequence>
<comment type="caution">
    <text evidence="1">The sequence shown here is derived from an EMBL/GenBank/DDBJ whole genome shotgun (WGS) entry which is preliminary data.</text>
</comment>
<reference evidence="1 2" key="1">
    <citation type="submission" date="2019-07" db="EMBL/GenBank/DDBJ databases">
        <title>Hymenobacter sp. straun FUR1 Genome sequencing and assembly.</title>
        <authorList>
            <person name="Chhetri G."/>
        </authorList>
    </citation>
    <scope>NUCLEOTIDE SEQUENCE [LARGE SCALE GENOMIC DNA]</scope>
    <source>
        <strain evidence="1 2">Fur1</strain>
    </source>
</reference>
<evidence type="ECO:0000313" key="2">
    <source>
        <dbReference type="Proteomes" id="UP000317624"/>
    </source>
</evidence>
<accession>A0A558BK87</accession>
<keyword evidence="2" id="KW-1185">Reference proteome</keyword>
<evidence type="ECO:0000313" key="1">
    <source>
        <dbReference type="EMBL" id="TVT36918.1"/>
    </source>
</evidence>
<dbReference type="RefSeq" id="WP_144853021.1">
    <property type="nucleotide sequence ID" value="NZ_VMRJ01000008.1"/>
</dbReference>
<dbReference type="OrthoDB" id="882721at2"/>
<proteinExistence type="predicted"/>
<name>A0A558BK87_9BACT</name>
<dbReference type="Proteomes" id="UP000317624">
    <property type="component" value="Unassembled WGS sequence"/>
</dbReference>
<organism evidence="1 2">
    <name type="scientific">Hymenobacter setariae</name>
    <dbReference type="NCBI Taxonomy" id="2594794"/>
    <lineage>
        <taxon>Bacteria</taxon>
        <taxon>Pseudomonadati</taxon>
        <taxon>Bacteroidota</taxon>
        <taxon>Cytophagia</taxon>
        <taxon>Cytophagales</taxon>
        <taxon>Hymenobacteraceae</taxon>
        <taxon>Hymenobacter</taxon>
    </lineage>
</organism>